<evidence type="ECO:0000256" key="2">
    <source>
        <dbReference type="ARBA" id="ARBA00022553"/>
    </source>
</evidence>
<accession>A0ABU3QK41</accession>
<feature type="region of interest" description="Disordered" evidence="3">
    <location>
        <begin position="655"/>
        <end position="713"/>
    </location>
</feature>
<dbReference type="Proteomes" id="UP001250181">
    <property type="component" value="Unassembled WGS sequence"/>
</dbReference>
<dbReference type="PANTHER" id="PTHR43775:SF37">
    <property type="entry name" value="SI:DKEY-61P9.11"/>
    <property type="match status" value="1"/>
</dbReference>
<evidence type="ECO:0000313" key="5">
    <source>
        <dbReference type="EMBL" id="MDT9683121.1"/>
    </source>
</evidence>
<dbReference type="InterPro" id="IPR050091">
    <property type="entry name" value="PKS_NRPS_Biosynth_Enz"/>
</dbReference>
<dbReference type="SUPFAM" id="SSF51735">
    <property type="entry name" value="NAD(P)-binding Rossmann-fold domains"/>
    <property type="match status" value="1"/>
</dbReference>
<dbReference type="Pfam" id="PF08659">
    <property type="entry name" value="KR"/>
    <property type="match status" value="1"/>
</dbReference>
<name>A0ABU3QK41_9ACTN</name>
<reference evidence="5 6" key="1">
    <citation type="submission" date="2023-09" db="EMBL/GenBank/DDBJ databases">
        <title>Streptomyces sp. nov.: A antagonism against Alternaria gaisen Producing Streptochlin, Isolated from Tamarix root soil.</title>
        <authorList>
            <person name="Chen Y."/>
        </authorList>
    </citation>
    <scope>NUCLEOTIDE SEQUENCE [LARGE SCALE GENOMIC DNA]</scope>
    <source>
        <strain evidence="5 6">TRM76323</strain>
    </source>
</reference>
<dbReference type="EMBL" id="JAWCTQ010000014">
    <property type="protein sequence ID" value="MDT9683121.1"/>
    <property type="molecule type" value="Genomic_DNA"/>
</dbReference>
<feature type="compositionally biased region" description="Pro residues" evidence="3">
    <location>
        <begin position="684"/>
        <end position="695"/>
    </location>
</feature>
<dbReference type="PANTHER" id="PTHR43775">
    <property type="entry name" value="FATTY ACID SYNTHASE"/>
    <property type="match status" value="1"/>
</dbReference>
<keyword evidence="1" id="KW-0596">Phosphopantetheine</keyword>
<evidence type="ECO:0000259" key="4">
    <source>
        <dbReference type="SMART" id="SM00822"/>
    </source>
</evidence>
<dbReference type="InterPro" id="IPR036291">
    <property type="entry name" value="NAD(P)-bd_dom_sf"/>
</dbReference>
<dbReference type="SMART" id="SM00822">
    <property type="entry name" value="PKS_KR"/>
    <property type="match status" value="1"/>
</dbReference>
<dbReference type="Gene3D" id="3.40.50.720">
    <property type="entry name" value="NAD(P)-binding Rossmann-like Domain"/>
    <property type="match status" value="1"/>
</dbReference>
<feature type="compositionally biased region" description="Low complexity" evidence="3">
    <location>
        <begin position="697"/>
        <end position="713"/>
    </location>
</feature>
<sequence>MERHLTVLTPAPVCRTRPGIPPLAPDTAVLTDDPRLAAHVAALPLPSPPLVVCTVPAGPGVTHLPRAEEGAVGALWDRRPGATGRRPLRHVRALTDLRTTPWPQPPGQPLLTLQELLFLAAQHLSAARPDGSSLAALVLDPLRGGVPHPHAALLTGFVKCASWELPGTRAYAVVTDSPRLETALDELAHESGATGGLPVGYYRGGARGAERLVPAPLPVPPHRDPVADDTVIVAVGGARGITATALRGLTARARPVVWLLGSTPVAALADRARELGDTGRVEYLRRRLTDSPGLPVTEAGTEWDRLRHTRRALDTLAALRRRCGGTRVHYLTCDVTDPTAVRAAAERIHRTSGRVDLLIHAAGIGRARALRTKSLTAFREVRAVKVDGYHHLKAAFGSPGPATWCTFSSIAGVLGLPGECDYGPANDTLNAAARYEALRGHDERALAWTMWGDSGLGPRSGFTDLTRRTGRLSLLDDGEGRRLFTAELTAPPGLGNAVPIFLGPPERRTIDGHCPGLAPRRPAFAFLDSPTRLSLGGPATSAVWPIDLRPYSYLLGHRRNGTALLPGALAVELAVASAGRLLPGTTASEVTRVRFHAPIAVTPRHTRYELHATYLPHPGGRGLVRTEIRSVALPPAPPRPRPGLHFSADVVLGARRALPPPSPGPASPSAGSPAGSPGPASPSSVPPHPALPGPGSPGSVSHGGRPPRRGAAARLARPFDHVRLSHLDQDGVHARCHLDLAGQDPRHFARMATCWLVMDAALQTACFVAPGRLATPRAIRSIRLSDGPANDHALAIDGADITLAASPDRHHAHAAATTARGTRVLVRIEGLELA</sequence>
<comment type="caution">
    <text evidence="5">The sequence shown here is derived from an EMBL/GenBank/DDBJ whole genome shotgun (WGS) entry which is preliminary data.</text>
</comment>
<dbReference type="InterPro" id="IPR049552">
    <property type="entry name" value="PKS_DH_N"/>
</dbReference>
<organism evidence="5 6">
    <name type="scientific">Streptomyces tamarix</name>
    <dbReference type="NCBI Taxonomy" id="3078565"/>
    <lineage>
        <taxon>Bacteria</taxon>
        <taxon>Bacillati</taxon>
        <taxon>Actinomycetota</taxon>
        <taxon>Actinomycetes</taxon>
        <taxon>Kitasatosporales</taxon>
        <taxon>Streptomycetaceae</taxon>
        <taxon>Streptomyces</taxon>
    </lineage>
</organism>
<dbReference type="InterPro" id="IPR057326">
    <property type="entry name" value="KR_dom"/>
</dbReference>
<evidence type="ECO:0000256" key="1">
    <source>
        <dbReference type="ARBA" id="ARBA00022450"/>
    </source>
</evidence>
<evidence type="ECO:0000256" key="3">
    <source>
        <dbReference type="SAM" id="MobiDB-lite"/>
    </source>
</evidence>
<feature type="domain" description="Ketoreductase" evidence="4">
    <location>
        <begin position="230"/>
        <end position="454"/>
    </location>
</feature>
<keyword evidence="2" id="KW-0597">Phosphoprotein</keyword>
<feature type="compositionally biased region" description="Low complexity" evidence="3">
    <location>
        <begin position="667"/>
        <end position="683"/>
    </location>
</feature>
<keyword evidence="6" id="KW-1185">Reference proteome</keyword>
<evidence type="ECO:0000313" key="6">
    <source>
        <dbReference type="Proteomes" id="UP001250181"/>
    </source>
</evidence>
<dbReference type="Pfam" id="PF21089">
    <property type="entry name" value="PKS_DH_N"/>
    <property type="match status" value="1"/>
</dbReference>
<dbReference type="InterPro" id="IPR042104">
    <property type="entry name" value="PKS_dehydratase_sf"/>
</dbReference>
<dbReference type="RefSeq" id="WP_315878198.1">
    <property type="nucleotide sequence ID" value="NZ_JAWCTQ010000014.1"/>
</dbReference>
<gene>
    <name evidence="5" type="ORF">RND61_13715</name>
</gene>
<dbReference type="InterPro" id="IPR013968">
    <property type="entry name" value="PKS_KR"/>
</dbReference>
<protein>
    <submittedName>
        <fullName evidence="5">SDR family oxidoreductase</fullName>
    </submittedName>
</protein>
<proteinExistence type="predicted"/>
<dbReference type="Gene3D" id="3.10.129.110">
    <property type="entry name" value="Polyketide synthase dehydratase"/>
    <property type="match status" value="1"/>
</dbReference>